<evidence type="ECO:0000256" key="3">
    <source>
        <dbReference type="ARBA" id="ARBA00022989"/>
    </source>
</evidence>
<organism evidence="6 7">
    <name type="scientific">Dioszegia hungarica</name>
    <dbReference type="NCBI Taxonomy" id="4972"/>
    <lineage>
        <taxon>Eukaryota</taxon>
        <taxon>Fungi</taxon>
        <taxon>Dikarya</taxon>
        <taxon>Basidiomycota</taxon>
        <taxon>Agaricomycotina</taxon>
        <taxon>Tremellomycetes</taxon>
        <taxon>Tremellales</taxon>
        <taxon>Bulleribasidiaceae</taxon>
        <taxon>Dioszegia</taxon>
    </lineage>
</organism>
<feature type="transmembrane region" description="Helical" evidence="5">
    <location>
        <begin position="311"/>
        <end position="334"/>
    </location>
</feature>
<protein>
    <submittedName>
        <fullName evidence="6">Major facilitator superfamily domain-containing protein</fullName>
    </submittedName>
</protein>
<comment type="caution">
    <text evidence="6">The sequence shown here is derived from an EMBL/GenBank/DDBJ whole genome shotgun (WGS) entry which is preliminary data.</text>
</comment>
<evidence type="ECO:0000256" key="4">
    <source>
        <dbReference type="ARBA" id="ARBA00023136"/>
    </source>
</evidence>
<dbReference type="InterPro" id="IPR036259">
    <property type="entry name" value="MFS_trans_sf"/>
</dbReference>
<dbReference type="Pfam" id="PF07690">
    <property type="entry name" value="MFS_1"/>
    <property type="match status" value="1"/>
</dbReference>
<dbReference type="GeneID" id="77731918"/>
<feature type="transmembrane region" description="Helical" evidence="5">
    <location>
        <begin position="28"/>
        <end position="46"/>
    </location>
</feature>
<keyword evidence="2 5" id="KW-0812">Transmembrane</keyword>
<comment type="subcellular location">
    <subcellularLocation>
        <location evidence="1">Membrane</location>
        <topology evidence="1">Multi-pass membrane protein</topology>
    </subcellularLocation>
</comment>
<keyword evidence="4 5" id="KW-0472">Membrane</keyword>
<proteinExistence type="predicted"/>
<feature type="transmembrane region" description="Helical" evidence="5">
    <location>
        <begin position="415"/>
        <end position="436"/>
    </location>
</feature>
<dbReference type="AlphaFoldDB" id="A0AA38H6W7"/>
<dbReference type="Gene3D" id="1.20.1250.20">
    <property type="entry name" value="MFS general substrate transporter like domains"/>
    <property type="match status" value="1"/>
</dbReference>
<keyword evidence="7" id="KW-1185">Reference proteome</keyword>
<dbReference type="GO" id="GO:0022857">
    <property type="term" value="F:transmembrane transporter activity"/>
    <property type="evidence" value="ECO:0007669"/>
    <property type="project" value="InterPro"/>
</dbReference>
<feature type="transmembrane region" description="Helical" evidence="5">
    <location>
        <begin position="116"/>
        <end position="141"/>
    </location>
</feature>
<feature type="transmembrane region" description="Helical" evidence="5">
    <location>
        <begin position="277"/>
        <end position="299"/>
    </location>
</feature>
<dbReference type="EMBL" id="JAKWFO010000005">
    <property type="protein sequence ID" value="KAI9635303.1"/>
    <property type="molecule type" value="Genomic_DNA"/>
</dbReference>
<evidence type="ECO:0000256" key="1">
    <source>
        <dbReference type="ARBA" id="ARBA00004141"/>
    </source>
</evidence>
<dbReference type="RefSeq" id="XP_052945080.1">
    <property type="nucleotide sequence ID" value="XM_053092713.1"/>
</dbReference>
<feature type="transmembrane region" description="Helical" evidence="5">
    <location>
        <begin position="92"/>
        <end position="110"/>
    </location>
</feature>
<dbReference type="PANTHER" id="PTHR23294:SF56">
    <property type="entry name" value="DUF895 DOMAIN MEMBRANE PROTEIN"/>
    <property type="match status" value="1"/>
</dbReference>
<dbReference type="InterPro" id="IPR011701">
    <property type="entry name" value="MFS"/>
</dbReference>
<reference evidence="6" key="1">
    <citation type="journal article" date="2022" name="G3 (Bethesda)">
        <title>High quality genome of the basidiomycete yeast Dioszegia hungarica PDD-24b-2 isolated from cloud water.</title>
        <authorList>
            <person name="Jarrige D."/>
            <person name="Haridas S."/>
            <person name="Bleykasten-Grosshans C."/>
            <person name="Joly M."/>
            <person name="Nadalig T."/>
            <person name="Sancelme M."/>
            <person name="Vuilleumier S."/>
            <person name="Grigoriev I.V."/>
            <person name="Amato P."/>
            <person name="Bringel F."/>
        </authorList>
    </citation>
    <scope>NUCLEOTIDE SEQUENCE</scope>
    <source>
        <strain evidence="6">PDD-24b-2</strain>
    </source>
</reference>
<keyword evidence="3 5" id="KW-1133">Transmembrane helix</keyword>
<dbReference type="GO" id="GO:0016020">
    <property type="term" value="C:membrane"/>
    <property type="evidence" value="ECO:0007669"/>
    <property type="project" value="UniProtKB-SubCell"/>
</dbReference>
<dbReference type="PANTHER" id="PTHR23294">
    <property type="entry name" value="ET TRANSLATION PRODUCT-RELATED"/>
    <property type="match status" value="1"/>
</dbReference>
<evidence type="ECO:0000256" key="2">
    <source>
        <dbReference type="ARBA" id="ARBA00022692"/>
    </source>
</evidence>
<gene>
    <name evidence="6" type="ORF">MKK02DRAFT_43990</name>
</gene>
<feature type="transmembrane region" description="Helical" evidence="5">
    <location>
        <begin position="66"/>
        <end position="85"/>
    </location>
</feature>
<sequence>MSELSHPTQVENDETLVQPKSRSLYRSVPFQIAVACGVSFTAPGMWDALGGLGAGGAAEPYAVSAANAILYALFAVVCVAAGAINNRIGLKWGLAIGAIGYPLYGAGLYTNNINATTWFLIFGSALCGVSAGFFWSAEAAIIIGYPSPKDRGFYLAVWQTAKASGPIVGGAINLGLNANRDQAGSVGSATYIVFIVIMCLGLPIALCLSPAEKVWRKDGTRVIMQKEASWGAEFAAVAQLLTTKRYLLLLPAFFISYFYNGFMSTWLTSYFTVRSRAFSSFFTNFAGIISSFIIGYLLDRQSINIKTRARSAFLVIVAVLTGTWIAALVLQSNFYGQNPKPVYDWFTVGFNGPYAIVFFWQFAGQAFQQFLYWIVGQYATNMGNLSRGVGILRGVEALGQTVAWAMQSQGNANHFISIGLNFGILILSIWPTWIVLNGLDRNHEGDDADGKAAVKAVGTERRFSGEEDSTKGRGY</sequence>
<evidence type="ECO:0000313" key="6">
    <source>
        <dbReference type="EMBL" id="KAI9635303.1"/>
    </source>
</evidence>
<feature type="transmembrane region" description="Helical" evidence="5">
    <location>
        <begin position="188"/>
        <end position="208"/>
    </location>
</feature>
<accession>A0AA38H6W7</accession>
<name>A0AA38H6W7_9TREE</name>
<dbReference type="Proteomes" id="UP001164286">
    <property type="component" value="Unassembled WGS sequence"/>
</dbReference>
<feature type="transmembrane region" description="Helical" evidence="5">
    <location>
        <begin position="153"/>
        <end position="176"/>
    </location>
</feature>
<feature type="transmembrane region" description="Helical" evidence="5">
    <location>
        <begin position="246"/>
        <end position="271"/>
    </location>
</feature>
<dbReference type="InterPro" id="IPR051617">
    <property type="entry name" value="UNC-93-like_regulator"/>
</dbReference>
<dbReference type="SUPFAM" id="SSF103473">
    <property type="entry name" value="MFS general substrate transporter"/>
    <property type="match status" value="1"/>
</dbReference>
<evidence type="ECO:0000313" key="7">
    <source>
        <dbReference type="Proteomes" id="UP001164286"/>
    </source>
</evidence>
<evidence type="ECO:0000256" key="5">
    <source>
        <dbReference type="SAM" id="Phobius"/>
    </source>
</evidence>